<dbReference type="Proteomes" id="UP001217838">
    <property type="component" value="Unassembled WGS sequence"/>
</dbReference>
<sequence length="433" mass="44002">MLGFPTYRFLPVLLFICACPSDDTVPTPLDTETAGNETGEITSGTTGDGPTMMGPTGPGSVPTTTEPDGQTSAGTGGGDGPTTDEPAAGCGPPCTGHSTHEAAVFLQGTGANFSCVKKIEGTLYIGADADPAEIASLASLVEVDGDVTIAGNLALADLVGLECLQDVHSLKITGMPQLSDLDALARLRSAPVLELEGLGITALPQFAPEFGGLSMLALSNNPALVDLHAAATWRAGPGLELTIGNNALLPTLVGLSGLLADNGANPVGIRLEELPKLTSLAGLEPVVAADLHFERLPQVPDFEPLGGLTVGGQITFNRMPAIVDLGGLDNLTSVGTFTIGECVHPGSGGMDSLKSLAGLDRLVSIDHFALANNDKLISLAGAPKLAELDAFAAANNPILSLAAYEAFVAGFDPTPSGCMGDLERCPCFNINPG</sequence>
<dbReference type="PANTHER" id="PTHR31018">
    <property type="entry name" value="SPORULATION-SPECIFIC PROTEIN-RELATED"/>
    <property type="match status" value="1"/>
</dbReference>
<dbReference type="InterPro" id="IPR032675">
    <property type="entry name" value="LRR_dom_sf"/>
</dbReference>
<accession>A0ABT5B1C4</accession>
<evidence type="ECO:0000256" key="4">
    <source>
        <dbReference type="SAM" id="MobiDB-lite"/>
    </source>
</evidence>
<gene>
    <name evidence="5" type="ORF">POL58_03900</name>
</gene>
<evidence type="ECO:0008006" key="7">
    <source>
        <dbReference type="Google" id="ProtNLM"/>
    </source>
</evidence>
<evidence type="ECO:0000256" key="1">
    <source>
        <dbReference type="ARBA" id="ARBA00004196"/>
    </source>
</evidence>
<feature type="region of interest" description="Disordered" evidence="4">
    <location>
        <begin position="28"/>
        <end position="94"/>
    </location>
</feature>
<evidence type="ECO:0000313" key="6">
    <source>
        <dbReference type="Proteomes" id="UP001217838"/>
    </source>
</evidence>
<keyword evidence="2" id="KW-0732">Signal</keyword>
<dbReference type="InterPro" id="IPR051648">
    <property type="entry name" value="CWI-Assembly_Regulator"/>
</dbReference>
<evidence type="ECO:0000256" key="2">
    <source>
        <dbReference type="ARBA" id="ARBA00022729"/>
    </source>
</evidence>
<protein>
    <recommendedName>
        <fullName evidence="7">Receptor L domain-containing protein</fullName>
    </recommendedName>
</protein>
<keyword evidence="6" id="KW-1185">Reference proteome</keyword>
<dbReference type="RefSeq" id="WP_271994591.1">
    <property type="nucleotide sequence ID" value="NZ_JAQNDN010000001.1"/>
</dbReference>
<name>A0ABT5B1C4_9BACT</name>
<dbReference type="PANTHER" id="PTHR31018:SF3">
    <property type="entry name" value="RECEPTOR PROTEIN-TYROSINE KINASE"/>
    <property type="match status" value="1"/>
</dbReference>
<evidence type="ECO:0000256" key="3">
    <source>
        <dbReference type="ARBA" id="ARBA00023180"/>
    </source>
</evidence>
<dbReference type="Gene3D" id="3.80.10.10">
    <property type="entry name" value="Ribonuclease Inhibitor"/>
    <property type="match status" value="1"/>
</dbReference>
<feature type="compositionally biased region" description="Low complexity" evidence="4">
    <location>
        <begin position="42"/>
        <end position="73"/>
    </location>
</feature>
<evidence type="ECO:0000313" key="5">
    <source>
        <dbReference type="EMBL" id="MDC0666861.1"/>
    </source>
</evidence>
<dbReference type="EMBL" id="JAQNDN010000001">
    <property type="protein sequence ID" value="MDC0666861.1"/>
    <property type="molecule type" value="Genomic_DNA"/>
</dbReference>
<organism evidence="5 6">
    <name type="scientific">Nannocystis radixulma</name>
    <dbReference type="NCBI Taxonomy" id="2995305"/>
    <lineage>
        <taxon>Bacteria</taxon>
        <taxon>Pseudomonadati</taxon>
        <taxon>Myxococcota</taxon>
        <taxon>Polyangia</taxon>
        <taxon>Nannocystales</taxon>
        <taxon>Nannocystaceae</taxon>
        <taxon>Nannocystis</taxon>
    </lineage>
</organism>
<reference evidence="5 6" key="1">
    <citation type="submission" date="2022-11" db="EMBL/GenBank/DDBJ databases">
        <title>Minimal conservation of predation-associated metabolite biosynthetic gene clusters underscores biosynthetic potential of Myxococcota including descriptions for ten novel species: Archangium lansinium sp. nov., Myxococcus landrumus sp. nov., Nannocystis bai.</title>
        <authorList>
            <person name="Ahearne A."/>
            <person name="Stevens C."/>
            <person name="Dowd S."/>
        </authorList>
    </citation>
    <scope>NUCLEOTIDE SEQUENCE [LARGE SCALE GENOMIC DNA]</scope>
    <source>
        <strain evidence="5 6">NCELM</strain>
    </source>
</reference>
<comment type="subcellular location">
    <subcellularLocation>
        <location evidence="1">Cell envelope</location>
    </subcellularLocation>
</comment>
<keyword evidence="3" id="KW-0325">Glycoprotein</keyword>
<comment type="caution">
    <text evidence="5">The sequence shown here is derived from an EMBL/GenBank/DDBJ whole genome shotgun (WGS) entry which is preliminary data.</text>
</comment>
<dbReference type="SUPFAM" id="SSF52058">
    <property type="entry name" value="L domain-like"/>
    <property type="match status" value="2"/>
</dbReference>
<proteinExistence type="predicted"/>